<dbReference type="Proteomes" id="UP000076632">
    <property type="component" value="Unassembled WGS sequence"/>
</dbReference>
<dbReference type="PANTHER" id="PTHR18063:SF6">
    <property type="entry name" value="UBIQUITIN CARBOXYL-TERMINAL HYDROLASE"/>
    <property type="match status" value="1"/>
</dbReference>
<feature type="compositionally biased region" description="Polar residues" evidence="1">
    <location>
        <begin position="746"/>
        <end position="755"/>
    </location>
</feature>
<dbReference type="GO" id="GO:0005829">
    <property type="term" value="C:cytosol"/>
    <property type="evidence" value="ECO:0007669"/>
    <property type="project" value="TreeGrafter"/>
</dbReference>
<feature type="compositionally biased region" description="Basic and acidic residues" evidence="1">
    <location>
        <begin position="999"/>
        <end position="1008"/>
    </location>
</feature>
<dbReference type="GO" id="GO:1990380">
    <property type="term" value="F:K48-linked deubiquitinase activity"/>
    <property type="evidence" value="ECO:0007669"/>
    <property type="project" value="InterPro"/>
</dbReference>
<dbReference type="STRING" id="1328760.A0A165AIT3"/>
<feature type="region of interest" description="Disordered" evidence="1">
    <location>
        <begin position="287"/>
        <end position="341"/>
    </location>
</feature>
<feature type="compositionally biased region" description="Polar residues" evidence="1">
    <location>
        <begin position="207"/>
        <end position="241"/>
    </location>
</feature>
<keyword evidence="4" id="KW-1185">Reference proteome</keyword>
<protein>
    <recommendedName>
        <fullName evidence="2">MINDY deubiquitinase domain-containing protein</fullName>
    </recommendedName>
</protein>
<evidence type="ECO:0000256" key="1">
    <source>
        <dbReference type="SAM" id="MobiDB-lite"/>
    </source>
</evidence>
<dbReference type="RefSeq" id="XP_018186106.1">
    <property type="nucleotide sequence ID" value="XM_018336233.1"/>
</dbReference>
<feature type="compositionally biased region" description="Basic and acidic residues" evidence="1">
    <location>
        <begin position="865"/>
        <end position="877"/>
    </location>
</feature>
<dbReference type="EMBL" id="KV407462">
    <property type="protein sequence ID" value="KZF20551.1"/>
    <property type="molecule type" value="Genomic_DNA"/>
</dbReference>
<dbReference type="InterPro" id="IPR007518">
    <property type="entry name" value="MINDY"/>
</dbReference>
<evidence type="ECO:0000313" key="3">
    <source>
        <dbReference type="EMBL" id="KZF20551.1"/>
    </source>
</evidence>
<gene>
    <name evidence="3" type="ORF">L228DRAFT_284516</name>
</gene>
<feature type="compositionally biased region" description="Acidic residues" evidence="1">
    <location>
        <begin position="65"/>
        <end position="84"/>
    </location>
</feature>
<dbReference type="GeneID" id="28901370"/>
<evidence type="ECO:0000259" key="2">
    <source>
        <dbReference type="Pfam" id="PF04424"/>
    </source>
</evidence>
<feature type="compositionally biased region" description="Basic and acidic residues" evidence="1">
    <location>
        <begin position="835"/>
        <end position="849"/>
    </location>
</feature>
<feature type="domain" description="MINDY deubiquitinase" evidence="2">
    <location>
        <begin position="425"/>
        <end position="727"/>
    </location>
</feature>
<dbReference type="OrthoDB" id="10261212at2759"/>
<feature type="compositionally biased region" description="Polar residues" evidence="1">
    <location>
        <begin position="793"/>
        <end position="813"/>
    </location>
</feature>
<dbReference type="GO" id="GO:0071108">
    <property type="term" value="P:protein K48-linked deubiquitination"/>
    <property type="evidence" value="ECO:0007669"/>
    <property type="project" value="TreeGrafter"/>
</dbReference>
<feature type="compositionally biased region" description="Polar residues" evidence="1">
    <location>
        <begin position="415"/>
        <end position="425"/>
    </location>
</feature>
<reference evidence="3 4" key="1">
    <citation type="journal article" date="2016" name="Fungal Biol.">
        <title>The genome of Xylona heveae provides a window into fungal endophytism.</title>
        <authorList>
            <person name="Gazis R."/>
            <person name="Kuo A."/>
            <person name="Riley R."/>
            <person name="LaButti K."/>
            <person name="Lipzen A."/>
            <person name="Lin J."/>
            <person name="Amirebrahimi M."/>
            <person name="Hesse C.N."/>
            <person name="Spatafora J.W."/>
            <person name="Henrissat B."/>
            <person name="Hainaut M."/>
            <person name="Grigoriev I.V."/>
            <person name="Hibbett D.S."/>
        </authorList>
    </citation>
    <scope>NUCLEOTIDE SEQUENCE [LARGE SCALE GENOMIC DNA]</scope>
    <source>
        <strain evidence="3 4">TC161</strain>
    </source>
</reference>
<dbReference type="PANTHER" id="PTHR18063">
    <property type="entry name" value="NF-E2 INDUCIBLE PROTEIN"/>
    <property type="match status" value="1"/>
</dbReference>
<dbReference type="OMA" id="SHENNDH"/>
<dbReference type="GO" id="GO:0016807">
    <property type="term" value="F:cysteine-type carboxypeptidase activity"/>
    <property type="evidence" value="ECO:0007669"/>
    <property type="project" value="TreeGrafter"/>
</dbReference>
<organism evidence="3 4">
    <name type="scientific">Xylona heveae (strain CBS 132557 / TC161)</name>
    <dbReference type="NCBI Taxonomy" id="1328760"/>
    <lineage>
        <taxon>Eukaryota</taxon>
        <taxon>Fungi</taxon>
        <taxon>Dikarya</taxon>
        <taxon>Ascomycota</taxon>
        <taxon>Pezizomycotina</taxon>
        <taxon>Xylonomycetes</taxon>
        <taxon>Xylonales</taxon>
        <taxon>Xylonaceae</taxon>
        <taxon>Xylona</taxon>
    </lineage>
</organism>
<feature type="region of interest" description="Disordered" evidence="1">
    <location>
        <begin position="724"/>
        <end position="1008"/>
    </location>
</feature>
<feature type="compositionally biased region" description="Polar residues" evidence="1">
    <location>
        <begin position="99"/>
        <end position="112"/>
    </location>
</feature>
<dbReference type="InterPro" id="IPR033979">
    <property type="entry name" value="MINDY_domain"/>
</dbReference>
<dbReference type="AlphaFoldDB" id="A0A165AIT3"/>
<feature type="region of interest" description="Disordered" evidence="1">
    <location>
        <begin position="1"/>
        <end position="274"/>
    </location>
</feature>
<name>A0A165AIT3_XYLHT</name>
<dbReference type="Pfam" id="PF04424">
    <property type="entry name" value="MINDY_DUB"/>
    <property type="match status" value="1"/>
</dbReference>
<dbReference type="GO" id="GO:0004843">
    <property type="term" value="F:cysteine-type deubiquitinase activity"/>
    <property type="evidence" value="ECO:0007669"/>
    <property type="project" value="InterPro"/>
</dbReference>
<sequence length="1008" mass="110099">MVLRQETMPPKILPPGDQQPAHQPPYPVTPSTPSSNSYFAESKPTTTTTADTSSPQKHRSSSKAEDDDSDESAFEWDASDDEDEGKSSLPPPLKVGIDSSKTGANLSENNLPPTLRVGPQNSIPRKPLQSQKDDAIKESVSAPNPWETAAHSEPAHHEFSSNNPFLPKASGVGETDSGLENSAAVWGASAPTSNSTDKKNDVPPVNMTANLSLDDTHPTNPYRTAHPANNDTSYPQAQNSPAHELPASNYTIPIEAMDPHRSESSLGWDPQADISSFDAFSSRNRGLSEHIHNEGESPVHKTWDEQQEWEKTERERRDLEAHEAAERATRAERERQATEEWYSGEMDAWKNEQTEVDLDDVQPPPGPPPSKQADPGDHTRLPVEEVPPPRPPKPDVSVSTSQSQPGASGGAAVPSPTTINRQRSETYQIKQINWYDNSSETNPRRSPILIQNANGPCPLLALVNALVLSTPSTLETALVETLRVREQVSLGLLLDAVFDELMSGRHGGAAAALPDVSELYAFLINLHTGMNVNPSFVPIPAKIPNLIDFSDDPSTHASTSLVSQAGGFEETRELKFYSTFSIPLIHGWLPSQGHPAEIALARSGKTYEDAQNLQFREEELEDKLQRDGLTTDEQQLLEDVGTIKYFLSNSATQLTSYGLETMKQALTPGAIAILFRNDHFSTLYKHPRTGQLLTLVTDAGFASHEEVVWQSLVDVNGEGSEFLSGDFRPVGNMSHQTAPETHGDENQSSWTTVSRRNTRHQNRPSEHSSQTQPLAAAPPPPAMDSIADRLDSRATTANDPSLESTSRGPSHTRTTSEQEDHDLALALQLQEEEEDRHRREQAARQREESLSQQYIASEAQPPPARRGERGARPDERGPSLPPRHGQDIADDAPPPSYEQAARRPAYHPPNPNAPQITGTTYAPHPPTTPVASHQQQGPTLGGTGSRRRSSAYADNRASGSVLSSGTLPPSQQQQQQHRMRPGGTLPQRGRQAGVQGLEDEGKKDCIVM</sequence>
<feature type="compositionally biased region" description="Polar residues" evidence="1">
    <location>
        <begin position="929"/>
        <end position="938"/>
    </location>
</feature>
<dbReference type="GO" id="GO:0071944">
    <property type="term" value="C:cell periphery"/>
    <property type="evidence" value="ECO:0007669"/>
    <property type="project" value="TreeGrafter"/>
</dbReference>
<feature type="compositionally biased region" description="Basic and acidic residues" evidence="1">
    <location>
        <begin position="287"/>
        <end position="338"/>
    </location>
</feature>
<proteinExistence type="predicted"/>
<feature type="compositionally biased region" description="Basic and acidic residues" evidence="1">
    <location>
        <begin position="374"/>
        <end position="383"/>
    </location>
</feature>
<evidence type="ECO:0000313" key="4">
    <source>
        <dbReference type="Proteomes" id="UP000076632"/>
    </source>
</evidence>
<feature type="compositionally biased region" description="Polar residues" evidence="1">
    <location>
        <begin position="957"/>
        <end position="970"/>
    </location>
</feature>
<accession>A0A165AIT3</accession>
<dbReference type="InParanoid" id="A0A165AIT3"/>
<feature type="compositionally biased region" description="Basic and acidic residues" evidence="1">
    <location>
        <begin position="814"/>
        <end position="823"/>
    </location>
</feature>
<feature type="region of interest" description="Disordered" evidence="1">
    <location>
        <begin position="357"/>
        <end position="425"/>
    </location>
</feature>